<evidence type="ECO:0000313" key="4">
    <source>
        <dbReference type="Proteomes" id="UP001216390"/>
    </source>
</evidence>
<evidence type="ECO:0000256" key="2">
    <source>
        <dbReference type="SAM" id="Phobius"/>
    </source>
</evidence>
<dbReference type="Proteomes" id="UP001216390">
    <property type="component" value="Chromosome"/>
</dbReference>
<evidence type="ECO:0000256" key="1">
    <source>
        <dbReference type="SAM" id="MobiDB-lite"/>
    </source>
</evidence>
<keyword evidence="2" id="KW-0812">Transmembrane</keyword>
<evidence type="ECO:0000313" key="3">
    <source>
        <dbReference type="EMBL" id="WCO66153.1"/>
    </source>
</evidence>
<feature type="compositionally biased region" description="Basic and acidic residues" evidence="1">
    <location>
        <begin position="145"/>
        <end position="168"/>
    </location>
</feature>
<accession>A0AAE9Y815</accession>
<dbReference type="AlphaFoldDB" id="A0AAE9Y815"/>
<name>A0AAE9Y815_9ACTN</name>
<reference evidence="3" key="1">
    <citation type="submission" date="2023-01" db="EMBL/GenBank/DDBJ databases">
        <title>The diversity of Class Acidimicrobiia in South China Sea sediment environments and the proposal of Iamia marina sp. nov., a novel species of the genus Iamia.</title>
        <authorList>
            <person name="He Y."/>
            <person name="Tian X."/>
        </authorList>
    </citation>
    <scope>NUCLEOTIDE SEQUENCE</scope>
    <source>
        <strain evidence="3">DSM 19957</strain>
    </source>
</reference>
<feature type="transmembrane region" description="Helical" evidence="2">
    <location>
        <begin position="67"/>
        <end position="91"/>
    </location>
</feature>
<proteinExistence type="predicted"/>
<dbReference type="RefSeq" id="WP_272735677.1">
    <property type="nucleotide sequence ID" value="NZ_CP116942.1"/>
</dbReference>
<feature type="region of interest" description="Disordered" evidence="1">
    <location>
        <begin position="129"/>
        <end position="168"/>
    </location>
</feature>
<keyword evidence="4" id="KW-1185">Reference proteome</keyword>
<dbReference type="EMBL" id="CP116942">
    <property type="protein sequence ID" value="WCO66153.1"/>
    <property type="molecule type" value="Genomic_DNA"/>
</dbReference>
<dbReference type="KEGG" id="ima:PO878_16755"/>
<keyword evidence="2" id="KW-1133">Transmembrane helix</keyword>
<sequence>MTDPTPTDTTDGFAARVQQLHVPEPKADREALLLKVGVGLVVVGVVLIVVAWFQASGTASVAEQVPYVVSGGLVGLALVIVGSALVIRFSLARLFRYWLARIVYEHQVQTDRTVDVLARIEALLGGGEAGHHAAPGAPAATADRPSGDHADPPPVRRTEPLRAEPLEG</sequence>
<organism evidence="3 4">
    <name type="scientific">Iamia majanohamensis</name>
    <dbReference type="NCBI Taxonomy" id="467976"/>
    <lineage>
        <taxon>Bacteria</taxon>
        <taxon>Bacillati</taxon>
        <taxon>Actinomycetota</taxon>
        <taxon>Acidimicrobiia</taxon>
        <taxon>Acidimicrobiales</taxon>
        <taxon>Iamiaceae</taxon>
        <taxon>Iamia</taxon>
    </lineage>
</organism>
<keyword evidence="2" id="KW-0472">Membrane</keyword>
<protein>
    <submittedName>
        <fullName evidence="3">Uncharacterized protein</fullName>
    </submittedName>
</protein>
<gene>
    <name evidence="3" type="ORF">PO878_16755</name>
</gene>
<feature type="transmembrane region" description="Helical" evidence="2">
    <location>
        <begin position="32"/>
        <end position="55"/>
    </location>
</feature>